<sequence length="174" mass="19555">MKGLILKFCGIDLAVKRPSTFGVLRGDIIEVYEGDEDLILQLCATSEIVAIDSPLSYSKGFRDVDKQMIKRGYRVLPPSWMESLVAKAIKLSNLLRGTVIETHPTSSLKNIGLDWRRYNVKKDVIDAVVATLVSLFYAKGEAMEIRGLDGAIYLLPKKKIEIFKLSKNIFTFLE</sequence>
<reference evidence="1 2" key="1">
    <citation type="submission" date="2019-10" db="EMBL/GenBank/DDBJ databases">
        <title>Genome Sequences from Six Type Strain Members of the Archaeal Family Sulfolobaceae: Acidianus ambivalens, Acidianus infernus, Metallosphaera prunae, Stygiolobus azoricus, Sulfolobus metallicus, and Sulfurisphaera ohwakuensis.</title>
        <authorList>
            <person name="Counts J.A."/>
            <person name="Kelly R.M."/>
        </authorList>
    </citation>
    <scope>NUCLEOTIDE SEQUENCE [LARGE SCALE GENOMIC DNA]</scope>
    <source>
        <strain evidence="1 2">FC6</strain>
    </source>
</reference>
<dbReference type="AlphaFoldDB" id="A0A650CQY5"/>
<dbReference type="InterPro" id="IPR018036">
    <property type="entry name" value="DUF429_subgr"/>
</dbReference>
<evidence type="ECO:0000313" key="1">
    <source>
        <dbReference type="EMBL" id="QGR20250.1"/>
    </source>
</evidence>
<dbReference type="Proteomes" id="UP000423396">
    <property type="component" value="Chromosome"/>
</dbReference>
<proteinExistence type="predicted"/>
<name>A0A650CQY5_9CREN</name>
<dbReference type="KEGG" id="sazo:D1868_09795"/>
<evidence type="ECO:0008006" key="3">
    <source>
        <dbReference type="Google" id="ProtNLM"/>
    </source>
</evidence>
<organism evidence="1 2">
    <name type="scientific">Stygiolobus azoricus</name>
    <dbReference type="NCBI Taxonomy" id="41675"/>
    <lineage>
        <taxon>Archaea</taxon>
        <taxon>Thermoproteota</taxon>
        <taxon>Thermoprotei</taxon>
        <taxon>Sulfolobales</taxon>
        <taxon>Sulfolobaceae</taxon>
        <taxon>Stygiolobus</taxon>
    </lineage>
</organism>
<keyword evidence="2" id="KW-1185">Reference proteome</keyword>
<dbReference type="OrthoDB" id="50338at2157"/>
<dbReference type="PIRSF" id="PIRSF024051">
    <property type="entry name" value="DUF429"/>
    <property type="match status" value="1"/>
</dbReference>
<dbReference type="EMBL" id="CP045483">
    <property type="protein sequence ID" value="QGR20250.1"/>
    <property type="molecule type" value="Genomic_DNA"/>
</dbReference>
<evidence type="ECO:0000313" key="2">
    <source>
        <dbReference type="Proteomes" id="UP000423396"/>
    </source>
</evidence>
<protein>
    <recommendedName>
        <fullName evidence="3">DUF429 domain-containing protein</fullName>
    </recommendedName>
</protein>
<gene>
    <name evidence="1" type="ORF">D1868_09795</name>
</gene>
<accession>A0A650CQY5</accession>